<evidence type="ECO:0000256" key="1">
    <source>
        <dbReference type="ARBA" id="ARBA00002219"/>
    </source>
</evidence>
<reference evidence="10 11" key="1">
    <citation type="submission" date="2021-12" db="EMBL/GenBank/DDBJ databases">
        <title>Genome sequencing of bacteria with rrn-lacking chromosome and rrn-plasmid.</title>
        <authorList>
            <person name="Anda M."/>
            <person name="Iwasaki W."/>
        </authorList>
    </citation>
    <scope>NUCLEOTIDE SEQUENCE [LARGE SCALE GENOMIC DNA]</scope>
    <source>
        <strain evidence="10 11">NBRC 101262</strain>
        <plasmid evidence="10 11">pPP5</plasmid>
    </source>
</reference>
<keyword evidence="6" id="KW-0430">Lectin</keyword>
<dbReference type="Pfam" id="PF03422">
    <property type="entry name" value="CBM_6"/>
    <property type="match status" value="1"/>
</dbReference>
<evidence type="ECO:0000313" key="11">
    <source>
        <dbReference type="Proteomes" id="UP001354989"/>
    </source>
</evidence>
<dbReference type="PANTHER" id="PTHR45713:SF6">
    <property type="entry name" value="F5_8 TYPE C DOMAIN-CONTAINING PROTEIN"/>
    <property type="match status" value="1"/>
</dbReference>
<feature type="domain" description="CBM6" evidence="9">
    <location>
        <begin position="627"/>
        <end position="746"/>
    </location>
</feature>
<dbReference type="InterPro" id="IPR026444">
    <property type="entry name" value="Secre_tail"/>
</dbReference>
<evidence type="ECO:0000259" key="9">
    <source>
        <dbReference type="PROSITE" id="PS51175"/>
    </source>
</evidence>
<geneLocation type="plasmid" evidence="10 11">
    <name>pPP5</name>
</geneLocation>
<protein>
    <recommendedName>
        <fullName evidence="9">CBM6 domain-containing protein</fullName>
    </recommendedName>
</protein>
<dbReference type="PANTHER" id="PTHR45713">
    <property type="entry name" value="FTP DOMAIN-CONTAINING PROTEIN"/>
    <property type="match status" value="1"/>
</dbReference>
<name>A0ABM7VLS7_9BACT</name>
<evidence type="ECO:0000256" key="3">
    <source>
        <dbReference type="ARBA" id="ARBA00011233"/>
    </source>
</evidence>
<keyword evidence="4" id="KW-0479">Metal-binding</keyword>
<dbReference type="PROSITE" id="PS51175">
    <property type="entry name" value="CBM6"/>
    <property type="match status" value="1"/>
</dbReference>
<organism evidence="10 11">
    <name type="scientific">Persicobacter psychrovividus</name>
    <dbReference type="NCBI Taxonomy" id="387638"/>
    <lineage>
        <taxon>Bacteria</taxon>
        <taxon>Pseudomonadati</taxon>
        <taxon>Bacteroidota</taxon>
        <taxon>Cytophagia</taxon>
        <taxon>Cytophagales</taxon>
        <taxon>Persicobacteraceae</taxon>
        <taxon>Persicobacter</taxon>
    </lineage>
</organism>
<gene>
    <name evidence="10" type="ORF">PEPS_42340</name>
</gene>
<dbReference type="InterPro" id="IPR006585">
    <property type="entry name" value="FTP1"/>
</dbReference>
<evidence type="ECO:0000256" key="6">
    <source>
        <dbReference type="ARBA" id="ARBA00022734"/>
    </source>
</evidence>
<dbReference type="SMART" id="SM00606">
    <property type="entry name" value="CBD_IV"/>
    <property type="match status" value="1"/>
</dbReference>
<comment type="function">
    <text evidence="1">Acts as a defensive agent. Recognizes blood group fucosylated oligosaccharides including A, B, H and Lewis B-type antigens. Does not recognize Lewis A antigen and has low affinity for monovalent haptens.</text>
</comment>
<sequence>MKDHLKYFGNSFYTLIVCCLLLISQNVYGQITVNSLLDLQPYLKQSNVSVKLAPGTYAVTADDVIDGRIGSYWSGSEHLGNTYNLFLFEGNNSTYDFTDVTINVSTMTAQSAGRVDFHEIRIIGNQNTIQNLTMVDDGSEHDAPSFRATNIVMDGEQNLLEGCHFTVKGSYPYGYGDIFGKGGSNIISHQKRSACLIRGNSNKVKDCTFICRNYGHGIFFQGANDPMVEGCFVEGELRKVSEVLAEDGTGSPADNVDFETIFGFNLRDVQGDYYFSLQEAGIRSYNAGETVIDGVEYSRGVVNATILNCRVEKMRTGVSIGWAQGFKYVENSTMLGCETAYWIGGDSEIVNCKGDASVGALLSEDVGRSNSKIELTLLDNFVEPLDGEVTAVYYAGSGHEVVLNDATSTQLDNIDIVLGGKRLAHRFLEGSTSAPLNYAANNLLFINNTKYPVYVGNQATGLTIESCSEVIDDGTSTTVLNTEGCTYNVALSGTASQSSTGYGGLAAYAIDGNTAGNFSHGSVTHTAGDTESPWWQVELARNISVGEIVIYNRTDNCCKSRLSNYTVSVLDINGNVVFSQDNNGTPDPSLIVDAGGVTGRTVKIQINGTGTLSLAEVQVFQSDRVYVRVEAEDYVQMNGIQAQTTTDQDGGENVGWINDGDWMDYEVEIPTTGTYNLHYRIASLANGGDLSLLVNGQQVDQAVFGATGGWQNWQTVSSVAQLTEGKNTLRVYSNRDGWNFNWFEIDNLEENNQRILSAESLTGVKLYPNPVIDKLHLSNNSGASMKIYSPTGVLLMDERNLPKDATLDLSGISSGLIYVNLVEGQKVRNYKIIKK</sequence>
<dbReference type="InterPro" id="IPR006584">
    <property type="entry name" value="Cellulose-bd_IV"/>
</dbReference>
<dbReference type="InterPro" id="IPR005084">
    <property type="entry name" value="CBM6"/>
</dbReference>
<keyword evidence="10" id="KW-0614">Plasmid</keyword>
<accession>A0ABM7VLS7</accession>
<evidence type="ECO:0000256" key="2">
    <source>
        <dbReference type="ARBA" id="ARBA00010147"/>
    </source>
</evidence>
<evidence type="ECO:0000313" key="10">
    <source>
        <dbReference type="EMBL" id="BDD01954.1"/>
    </source>
</evidence>
<dbReference type="SUPFAM" id="SSF49785">
    <property type="entry name" value="Galactose-binding domain-like"/>
    <property type="match status" value="2"/>
</dbReference>
<dbReference type="InterPro" id="IPR051941">
    <property type="entry name" value="BG_Antigen-Binding_Lectin"/>
</dbReference>
<dbReference type="EMBL" id="AP025297">
    <property type="protein sequence ID" value="BDD01954.1"/>
    <property type="molecule type" value="Genomic_DNA"/>
</dbReference>
<dbReference type="InterPro" id="IPR008979">
    <property type="entry name" value="Galactose-bd-like_sf"/>
</dbReference>
<proteinExistence type="inferred from homology"/>
<comment type="subunit">
    <text evidence="3">Homotrimer.</text>
</comment>
<keyword evidence="8" id="KW-1015">Disulfide bond</keyword>
<evidence type="ECO:0000256" key="7">
    <source>
        <dbReference type="ARBA" id="ARBA00022837"/>
    </source>
</evidence>
<keyword evidence="7" id="KW-0106">Calcium</keyword>
<evidence type="ECO:0000256" key="4">
    <source>
        <dbReference type="ARBA" id="ARBA00022723"/>
    </source>
</evidence>
<evidence type="ECO:0000256" key="8">
    <source>
        <dbReference type="ARBA" id="ARBA00023157"/>
    </source>
</evidence>
<dbReference type="CDD" id="cd04080">
    <property type="entry name" value="CBM6_cellulase-like"/>
    <property type="match status" value="1"/>
</dbReference>
<keyword evidence="11" id="KW-1185">Reference proteome</keyword>
<dbReference type="Gene3D" id="2.60.120.260">
    <property type="entry name" value="Galactose-binding domain-like"/>
    <property type="match status" value="2"/>
</dbReference>
<dbReference type="RefSeq" id="WP_338399252.1">
    <property type="nucleotide sequence ID" value="NZ_AP025297.1"/>
</dbReference>
<dbReference type="Pfam" id="PF22633">
    <property type="entry name" value="F5_F8_type_C_2"/>
    <property type="match status" value="1"/>
</dbReference>
<dbReference type="Proteomes" id="UP001354989">
    <property type="component" value="Plasmid pPP5"/>
</dbReference>
<evidence type="ECO:0000256" key="5">
    <source>
        <dbReference type="ARBA" id="ARBA00022729"/>
    </source>
</evidence>
<keyword evidence="5" id="KW-0732">Signal</keyword>
<dbReference type="SMART" id="SM00607">
    <property type="entry name" value="FTP"/>
    <property type="match status" value="1"/>
</dbReference>
<dbReference type="NCBIfam" id="TIGR04183">
    <property type="entry name" value="Por_Secre_tail"/>
    <property type="match status" value="1"/>
</dbReference>
<comment type="similarity">
    <text evidence="2">Belongs to the fucolectin family.</text>
</comment>